<dbReference type="InterPro" id="IPR001920">
    <property type="entry name" value="Asp/Glu_race"/>
</dbReference>
<dbReference type="GO" id="GO:0047661">
    <property type="term" value="F:amino-acid racemase activity"/>
    <property type="evidence" value="ECO:0007669"/>
    <property type="project" value="InterPro"/>
</dbReference>
<dbReference type="NCBIfam" id="TIGR00035">
    <property type="entry name" value="asp_race"/>
    <property type="match status" value="1"/>
</dbReference>
<name>A0A150J5E1_9EURY</name>
<dbReference type="PATRIC" id="fig|1705409.3.peg.845"/>
<sequence length="230" mass="25821">MKLLGFIGGMNWQSTVEYYKTINTLVNQKLGGNHSASVIIYSVDFDEILKLEMQNDWNLVKRKMIEISGSLEKAGAKGLVICSNTMHLIAEDLQKVSKIPILNVIDATAEEIKKNGINSVGLLGTKFTMEGEFYRDRLENKYQLKVLIPSKNDIEKINNIIYNELAYGKINASSKKEIKRIIEYLILDGAEGIILGCTELPMLINSNETDIPLFDTLVIHMTAAMNFSLD</sequence>
<dbReference type="InterPro" id="IPR015942">
    <property type="entry name" value="Asp/Glu/hydantoin_racemase"/>
</dbReference>
<dbReference type="PANTHER" id="PTHR21198">
    <property type="entry name" value="GLUTAMATE RACEMASE"/>
    <property type="match status" value="1"/>
</dbReference>
<proteinExistence type="inferred from homology"/>
<dbReference type="Pfam" id="PF01177">
    <property type="entry name" value="Asp_Glu_race"/>
    <property type="match status" value="1"/>
</dbReference>
<dbReference type="PANTHER" id="PTHR21198:SF7">
    <property type="entry name" value="ASPARTATE-GLUTAMATE RACEMASE FAMILY"/>
    <property type="match status" value="1"/>
</dbReference>
<evidence type="ECO:0000313" key="4">
    <source>
        <dbReference type="Proteomes" id="UP000075398"/>
    </source>
</evidence>
<keyword evidence="2" id="KW-0413">Isomerase</keyword>
<dbReference type="InterPro" id="IPR033134">
    <property type="entry name" value="Asp/Glu_racemase_AS_2"/>
</dbReference>
<dbReference type="InterPro" id="IPR004380">
    <property type="entry name" value="Asp_race"/>
</dbReference>
<dbReference type="Gene3D" id="3.40.50.1860">
    <property type="match status" value="2"/>
</dbReference>
<gene>
    <name evidence="3" type="ORF">AMQ22_00825</name>
</gene>
<dbReference type="Proteomes" id="UP000075398">
    <property type="component" value="Unassembled WGS sequence"/>
</dbReference>
<dbReference type="AlphaFoldDB" id="A0A150J5E1"/>
<evidence type="ECO:0000256" key="1">
    <source>
        <dbReference type="ARBA" id="ARBA00007847"/>
    </source>
</evidence>
<dbReference type="SUPFAM" id="SSF53681">
    <property type="entry name" value="Aspartate/glutamate racemase"/>
    <property type="match status" value="2"/>
</dbReference>
<evidence type="ECO:0000256" key="2">
    <source>
        <dbReference type="ARBA" id="ARBA00023235"/>
    </source>
</evidence>
<accession>A0A150J5E1</accession>
<organism evidence="3 4">
    <name type="scientific">Candidatus Methanofastidiosum methylothiophilum</name>
    <dbReference type="NCBI Taxonomy" id="1705564"/>
    <lineage>
        <taxon>Archaea</taxon>
        <taxon>Methanobacteriati</taxon>
        <taxon>Methanobacteriota</taxon>
        <taxon>Stenosarchaea group</taxon>
        <taxon>Candidatus Methanofastidiosia</taxon>
        <taxon>Candidatus Methanofastidiosales</taxon>
        <taxon>Candidatus Methanofastidiosaceae</taxon>
        <taxon>Candidatus Methanofastidiosum</taxon>
    </lineage>
</organism>
<comment type="similarity">
    <text evidence="1">Belongs to the aspartate/glutamate racemases family.</text>
</comment>
<dbReference type="PROSITE" id="PS00924">
    <property type="entry name" value="ASP_GLU_RACEMASE_2"/>
    <property type="match status" value="1"/>
</dbReference>
<comment type="caution">
    <text evidence="3">The sequence shown here is derived from an EMBL/GenBank/DDBJ whole genome shotgun (WGS) entry which is preliminary data.</text>
</comment>
<dbReference type="EMBL" id="LNGC01000024">
    <property type="protein sequence ID" value="KYC52421.1"/>
    <property type="molecule type" value="Genomic_DNA"/>
</dbReference>
<reference evidence="3 4" key="1">
    <citation type="journal article" date="2016" name="ISME J.">
        <title>Chasing the elusive Euryarchaeota class WSA2: genomes reveal a uniquely fastidious methyl-reducing methanogen.</title>
        <authorList>
            <person name="Nobu M.K."/>
            <person name="Narihiro T."/>
            <person name="Kuroda K."/>
            <person name="Mei R."/>
            <person name="Liu W.T."/>
        </authorList>
    </citation>
    <scope>NUCLEOTIDE SEQUENCE [LARGE SCALE GENOMIC DNA]</scope>
    <source>
        <strain evidence="3">U1lsi0528_Bin055</strain>
    </source>
</reference>
<protein>
    <submittedName>
        <fullName evidence="3">Putative racemase</fullName>
    </submittedName>
</protein>
<evidence type="ECO:0000313" key="3">
    <source>
        <dbReference type="EMBL" id="KYC52421.1"/>
    </source>
</evidence>